<accession>W7E6S4</accession>
<sequence>MGFDDAVQQEQEYRLPSPTPMPAPALNALCEDAMAKPEFQFALQRGGPCVCAPVAVLPIGGCSNVRCSVLFCCALPCRVVAHIGVYVWCGWCTYICTMYIVDGENARKTQHHTTPHQRQFTIVTLLGIRVGVGAIQDASFPSSPPELHPVLHRVASHPSPCPTSRCASTGSWF</sequence>
<protein>
    <submittedName>
        <fullName evidence="1">Uncharacterized protein</fullName>
    </submittedName>
</protein>
<dbReference type="Proteomes" id="UP000054337">
    <property type="component" value="Unassembled WGS sequence"/>
</dbReference>
<evidence type="ECO:0000313" key="1">
    <source>
        <dbReference type="EMBL" id="EUN22804.1"/>
    </source>
</evidence>
<dbReference type="GeneID" id="26257130"/>
<dbReference type="AlphaFoldDB" id="W7E6S4"/>
<name>W7E6S4_BIPV3</name>
<dbReference type="OrthoDB" id="10496503at2759"/>
<dbReference type="RefSeq" id="XP_014552378.1">
    <property type="nucleotide sequence ID" value="XM_014696892.1"/>
</dbReference>
<proteinExistence type="predicted"/>
<gene>
    <name evidence="1" type="ORF">COCVIDRAFT_41486</name>
</gene>
<reference evidence="1 2" key="1">
    <citation type="journal article" date="2013" name="PLoS Genet.">
        <title>Comparative genome structure, secondary metabolite, and effector coding capacity across Cochliobolus pathogens.</title>
        <authorList>
            <person name="Condon B.J."/>
            <person name="Leng Y."/>
            <person name="Wu D."/>
            <person name="Bushley K.E."/>
            <person name="Ohm R.A."/>
            <person name="Otillar R."/>
            <person name="Martin J."/>
            <person name="Schackwitz W."/>
            <person name="Grimwood J."/>
            <person name="MohdZainudin N."/>
            <person name="Xue C."/>
            <person name="Wang R."/>
            <person name="Manning V.A."/>
            <person name="Dhillon B."/>
            <person name="Tu Z.J."/>
            <person name="Steffenson B.J."/>
            <person name="Salamov A."/>
            <person name="Sun H."/>
            <person name="Lowry S."/>
            <person name="LaButti K."/>
            <person name="Han J."/>
            <person name="Copeland A."/>
            <person name="Lindquist E."/>
            <person name="Barry K."/>
            <person name="Schmutz J."/>
            <person name="Baker S.E."/>
            <person name="Ciuffetti L.M."/>
            <person name="Grigoriev I.V."/>
            <person name="Zhong S."/>
            <person name="Turgeon B.G."/>
        </authorList>
    </citation>
    <scope>NUCLEOTIDE SEQUENCE [LARGE SCALE GENOMIC DNA]</scope>
    <source>
        <strain evidence="1 2">FI3</strain>
    </source>
</reference>
<evidence type="ECO:0000313" key="2">
    <source>
        <dbReference type="Proteomes" id="UP000054337"/>
    </source>
</evidence>
<keyword evidence="2" id="KW-1185">Reference proteome</keyword>
<dbReference type="EMBL" id="KI968802">
    <property type="protein sequence ID" value="EUN22804.1"/>
    <property type="molecule type" value="Genomic_DNA"/>
</dbReference>
<organism evidence="1 2">
    <name type="scientific">Bipolaris victoriae (strain FI3)</name>
    <name type="common">Victoria blight of oats agent</name>
    <name type="synonym">Cochliobolus victoriae</name>
    <dbReference type="NCBI Taxonomy" id="930091"/>
    <lineage>
        <taxon>Eukaryota</taxon>
        <taxon>Fungi</taxon>
        <taxon>Dikarya</taxon>
        <taxon>Ascomycota</taxon>
        <taxon>Pezizomycotina</taxon>
        <taxon>Dothideomycetes</taxon>
        <taxon>Pleosporomycetidae</taxon>
        <taxon>Pleosporales</taxon>
        <taxon>Pleosporineae</taxon>
        <taxon>Pleosporaceae</taxon>
        <taxon>Bipolaris</taxon>
    </lineage>
</organism>
<dbReference type="HOGENOM" id="CLU_1722043_0_0_1"/>